<dbReference type="InterPro" id="IPR015720">
    <property type="entry name" value="Emp24-like"/>
</dbReference>
<evidence type="ECO:0000256" key="9">
    <source>
        <dbReference type="ARBA" id="ARBA00023136"/>
    </source>
</evidence>
<dbReference type="Pfam" id="PF01105">
    <property type="entry name" value="EMP24_GP25L"/>
    <property type="match status" value="1"/>
</dbReference>
<reference evidence="12 13" key="1">
    <citation type="submission" date="2015-08" db="EMBL/GenBank/DDBJ databases">
        <title>The genome of the Asian arowana (Scleropages formosus).</title>
        <authorList>
            <person name="Tan M.H."/>
            <person name="Gan H.M."/>
            <person name="Croft L.J."/>
            <person name="Austin C.M."/>
        </authorList>
    </citation>
    <scope>NUCLEOTIDE SEQUENCE [LARGE SCALE GENOMIC DNA]</scope>
    <source>
        <strain evidence="12">Aro1</strain>
    </source>
</reference>
<accession>A0A0P7V7Q1</accession>
<dbReference type="InterPro" id="IPR009038">
    <property type="entry name" value="GOLD_dom"/>
</dbReference>
<evidence type="ECO:0000313" key="12">
    <source>
        <dbReference type="EMBL" id="KPP78126.1"/>
    </source>
</evidence>
<dbReference type="InterPro" id="IPR036598">
    <property type="entry name" value="GOLD_dom_sf"/>
</dbReference>
<keyword evidence="5 10" id="KW-0812">Transmembrane</keyword>
<dbReference type="PANTHER" id="PTHR22811">
    <property type="entry name" value="TRANSMEMBRANE EMP24 DOMAIN-CONTAINING PROTEIN"/>
    <property type="match status" value="1"/>
</dbReference>
<feature type="transmembrane region" description="Helical" evidence="10">
    <location>
        <begin position="292"/>
        <end position="314"/>
    </location>
</feature>
<sequence>MPLAAMPTFLAYVSTCIIILCALLSARRSDSSRAAVAAASFSQSLDSDFTFTLPAGRKECFYQTMRKDASLEIEYQAAASSSFRLSRIRMRVVGGAALLKFSSQRYIQPCDPSLKVKSNFYCALVTLSECGAAHPGSRGGGQSFAGLNLSDDAGARASLRVLDGAGLDVDFSLYSPSGNMLIADYRKSDGVHTVETEDGDYMFCFDNTFSAVSEKIIFFELILDNMEDLEGGDPDWKEYVHGTDMLDMKLEDIMDTINSVKARLGKSLQIQTVLRAFEARDRNLQESNYERVNLWSCTNLIVMVVVSGVQVYLLRSLFDDKRKSRT</sequence>
<evidence type="ECO:0000256" key="6">
    <source>
        <dbReference type="ARBA" id="ARBA00022729"/>
    </source>
</evidence>
<dbReference type="EMBL" id="JARO02000565">
    <property type="protein sequence ID" value="KPP78126.1"/>
    <property type="molecule type" value="Genomic_DNA"/>
</dbReference>
<gene>
    <name evidence="12" type="ORF">Z043_102395</name>
</gene>
<proteinExistence type="inferred from homology"/>
<dbReference type="Proteomes" id="UP000034805">
    <property type="component" value="Unassembled WGS sequence"/>
</dbReference>
<evidence type="ECO:0000256" key="5">
    <source>
        <dbReference type="ARBA" id="ARBA00022692"/>
    </source>
</evidence>
<comment type="similarity">
    <text evidence="4">Belongs to the EMP24/GP25L family.</text>
</comment>
<keyword evidence="8 10" id="KW-1133">Transmembrane helix</keyword>
<evidence type="ECO:0000256" key="3">
    <source>
        <dbReference type="ARBA" id="ARBA00004619"/>
    </source>
</evidence>
<dbReference type="SMART" id="SM01190">
    <property type="entry name" value="EMP24_GP25L"/>
    <property type="match status" value="1"/>
</dbReference>
<evidence type="ECO:0000313" key="13">
    <source>
        <dbReference type="Proteomes" id="UP000034805"/>
    </source>
</evidence>
<dbReference type="AlphaFoldDB" id="A0A0P7V7Q1"/>
<evidence type="ECO:0000256" key="10">
    <source>
        <dbReference type="SAM" id="Phobius"/>
    </source>
</evidence>
<organism evidence="12 13">
    <name type="scientific">Scleropages formosus</name>
    <name type="common">Asian bonytongue</name>
    <name type="synonym">Osteoglossum formosum</name>
    <dbReference type="NCBI Taxonomy" id="113540"/>
    <lineage>
        <taxon>Eukaryota</taxon>
        <taxon>Metazoa</taxon>
        <taxon>Chordata</taxon>
        <taxon>Craniata</taxon>
        <taxon>Vertebrata</taxon>
        <taxon>Euteleostomi</taxon>
        <taxon>Actinopterygii</taxon>
        <taxon>Neopterygii</taxon>
        <taxon>Teleostei</taxon>
        <taxon>Osteoglossocephala</taxon>
        <taxon>Osteoglossomorpha</taxon>
        <taxon>Osteoglossiformes</taxon>
        <taxon>Osteoglossidae</taxon>
        <taxon>Scleropages</taxon>
    </lineage>
</organism>
<name>A0A0P7V7Q1_SCLFO</name>
<keyword evidence="9 10" id="KW-0472">Membrane</keyword>
<evidence type="ECO:0000259" key="11">
    <source>
        <dbReference type="PROSITE" id="PS50866"/>
    </source>
</evidence>
<comment type="caution">
    <text evidence="12">The sequence shown here is derived from an EMBL/GenBank/DDBJ whole genome shotgun (WGS) entry which is preliminary data.</text>
</comment>
<dbReference type="GO" id="GO:0005794">
    <property type="term" value="C:Golgi apparatus"/>
    <property type="evidence" value="ECO:0007669"/>
    <property type="project" value="UniProtKB-SubCell"/>
</dbReference>
<comment type="subcellular location">
    <subcellularLocation>
        <location evidence="1">Endoplasmic reticulum membrane</location>
        <topology evidence="1">Single-pass type I membrane protein</topology>
    </subcellularLocation>
    <subcellularLocation>
        <location evidence="2">Endoplasmic reticulum-Golgi intermediate compartment membrane</location>
        <topology evidence="2">Single-pass type I membrane protein</topology>
    </subcellularLocation>
    <subcellularLocation>
        <location evidence="3">Golgi apparatus</location>
        <location evidence="3">cis-Golgi network membrane</location>
        <topology evidence="3">Single-pass type I membrane protein</topology>
    </subcellularLocation>
</comment>
<dbReference type="GO" id="GO:0005789">
    <property type="term" value="C:endoplasmic reticulum membrane"/>
    <property type="evidence" value="ECO:0007669"/>
    <property type="project" value="UniProtKB-SubCell"/>
</dbReference>
<evidence type="ECO:0000256" key="7">
    <source>
        <dbReference type="ARBA" id="ARBA00022824"/>
    </source>
</evidence>
<keyword evidence="7" id="KW-0256">Endoplasmic reticulum</keyword>
<evidence type="ECO:0000256" key="4">
    <source>
        <dbReference type="ARBA" id="ARBA00007104"/>
    </source>
</evidence>
<evidence type="ECO:0000256" key="1">
    <source>
        <dbReference type="ARBA" id="ARBA00004115"/>
    </source>
</evidence>
<dbReference type="GO" id="GO:0033116">
    <property type="term" value="C:endoplasmic reticulum-Golgi intermediate compartment membrane"/>
    <property type="evidence" value="ECO:0007669"/>
    <property type="project" value="UniProtKB-SubCell"/>
</dbReference>
<evidence type="ECO:0000256" key="8">
    <source>
        <dbReference type="ARBA" id="ARBA00022989"/>
    </source>
</evidence>
<evidence type="ECO:0000256" key="2">
    <source>
        <dbReference type="ARBA" id="ARBA00004151"/>
    </source>
</evidence>
<dbReference type="PROSITE" id="PS50866">
    <property type="entry name" value="GOLD"/>
    <property type="match status" value="1"/>
</dbReference>
<feature type="domain" description="GOLD" evidence="11">
    <location>
        <begin position="58"/>
        <end position="223"/>
    </location>
</feature>
<protein>
    <submittedName>
        <fullName evidence="12">Transmembrane emp24 domain-containing protein 5-like</fullName>
    </submittedName>
</protein>
<dbReference type="SUPFAM" id="SSF101576">
    <property type="entry name" value="Supernatant protein factor (SPF), C-terminal domain"/>
    <property type="match status" value="1"/>
</dbReference>
<keyword evidence="6" id="KW-0732">Signal</keyword>